<feature type="compositionally biased region" description="Basic and acidic residues" evidence="2">
    <location>
        <begin position="746"/>
        <end position="755"/>
    </location>
</feature>
<dbReference type="GeneID" id="115917907"/>
<keyword evidence="1" id="KW-0862">Zinc</keyword>
<dbReference type="Pfam" id="PF23050">
    <property type="entry name" value="KH_N4BP1_1st"/>
    <property type="match status" value="1"/>
</dbReference>
<dbReference type="InParanoid" id="A0A7M7MYQ5"/>
<keyword evidence="5" id="KW-1185">Reference proteome</keyword>
<dbReference type="FunFam" id="3.40.50.11980:FF:000001">
    <property type="entry name" value="ZC3H12A isoform 1"/>
    <property type="match status" value="1"/>
</dbReference>
<dbReference type="InterPro" id="IPR051101">
    <property type="entry name" value="ZC3H12/N4BP1_RNase_Reg"/>
</dbReference>
<organism evidence="4 5">
    <name type="scientific">Strongylocentrotus purpuratus</name>
    <name type="common">Purple sea urchin</name>
    <dbReference type="NCBI Taxonomy" id="7668"/>
    <lineage>
        <taxon>Eukaryota</taxon>
        <taxon>Metazoa</taxon>
        <taxon>Echinodermata</taxon>
        <taxon>Eleutherozoa</taxon>
        <taxon>Echinozoa</taxon>
        <taxon>Echinoidea</taxon>
        <taxon>Euechinoidea</taxon>
        <taxon>Echinacea</taxon>
        <taxon>Camarodonta</taxon>
        <taxon>Echinidea</taxon>
        <taxon>Strongylocentrotidae</taxon>
        <taxon>Strongylocentrotus</taxon>
    </lineage>
</organism>
<dbReference type="OrthoDB" id="392925at2759"/>
<dbReference type="PANTHER" id="PTHR12876:SF35">
    <property type="entry name" value="LD08718P-RELATED"/>
    <property type="match status" value="1"/>
</dbReference>
<feature type="compositionally biased region" description="Low complexity" evidence="2">
    <location>
        <begin position="572"/>
        <end position="583"/>
    </location>
</feature>
<keyword evidence="1" id="KW-0863">Zinc-finger</keyword>
<dbReference type="InterPro" id="IPR021869">
    <property type="entry name" value="RNase_Zc3h12_NYN"/>
</dbReference>
<dbReference type="GO" id="GO:0005634">
    <property type="term" value="C:nucleus"/>
    <property type="evidence" value="ECO:0000318"/>
    <property type="project" value="GO_Central"/>
</dbReference>
<proteinExistence type="predicted"/>
<feature type="compositionally biased region" description="Low complexity" evidence="2">
    <location>
        <begin position="856"/>
        <end position="869"/>
    </location>
</feature>
<feature type="compositionally biased region" description="Polar residues" evidence="2">
    <location>
        <begin position="735"/>
        <end position="744"/>
    </location>
</feature>
<feature type="compositionally biased region" description="Polar residues" evidence="2">
    <location>
        <begin position="172"/>
        <end position="181"/>
    </location>
</feature>
<evidence type="ECO:0000313" key="4">
    <source>
        <dbReference type="EnsemblMetazoa" id="XP_030828423"/>
    </source>
</evidence>
<dbReference type="GO" id="GO:0004521">
    <property type="term" value="F:RNA endonuclease activity"/>
    <property type="evidence" value="ECO:0000318"/>
    <property type="project" value="GO_Central"/>
</dbReference>
<feature type="region of interest" description="Disordered" evidence="2">
    <location>
        <begin position="731"/>
        <end position="755"/>
    </location>
</feature>
<name>A0A7M7MYQ5_STRPU</name>
<dbReference type="Gene3D" id="3.40.50.11980">
    <property type="match status" value="1"/>
</dbReference>
<feature type="compositionally biased region" description="Polar residues" evidence="2">
    <location>
        <begin position="674"/>
        <end position="687"/>
    </location>
</feature>
<dbReference type="Pfam" id="PF11977">
    <property type="entry name" value="RNase_Zc3h12a"/>
    <property type="match status" value="1"/>
</dbReference>
<feature type="domain" description="C3H1-type" evidence="3">
    <location>
        <begin position="488"/>
        <end position="513"/>
    </location>
</feature>
<dbReference type="PANTHER" id="PTHR12876">
    <property type="entry name" value="N4BP1-RELATED"/>
    <property type="match status" value="1"/>
</dbReference>
<dbReference type="GO" id="GO:0036464">
    <property type="term" value="C:cytoplasmic ribonucleoprotein granule"/>
    <property type="evidence" value="ECO:0000318"/>
    <property type="project" value="GO_Central"/>
</dbReference>
<accession>A0A7M7MYQ5</accession>
<protein>
    <recommendedName>
        <fullName evidence="3">C3H1-type domain-containing protein</fullName>
    </recommendedName>
</protein>
<feature type="region of interest" description="Disordered" evidence="2">
    <location>
        <begin position="287"/>
        <end position="325"/>
    </location>
</feature>
<sequence length="975" mass="108569">MSSEFVVSAEKRDDVAKRLLHIQDLFGVRVCCGEPDGTGSRCGDSGCILPSDSGGDTDVCADSSTPAPVWVQVFGDSKDVCEKAKEYILSVCSDRRIEEGYARQTLAMLDGRIPQLEYASGAVIEQVAEDKLRIQGRDENIMRAMSLISAKTNGEARNSENGAIHVRREPSRTITATSSRTDFSDCSHSTREVDEFAERSRPVAVENGSPRETPSKELQTKAVPSPSSTSSSTSKSNSQNKHEVIIALMLKLGYSRQIVEHVLEQIGDQASSDEVLRMLVNLGSPKITEDVRGSDTKEGDGGSGRKDFSDGVEEPEETDSDPHRPIIIDGSNVAMSYGNSNIFDCKGIHTVVMWFLLRGHKIIYVFVPSWRKEQSKPETPIKDQEILMDLEKSKILVWTPSRRVKGRRMVCYDDRYILNLAHELDGIVVSNDTFRDLCAEKPEHRKVVEERLLMYSFAGDKFMPPDDPLGRHGPSLENFLRKTPSKPSHQMQLCPYGKKCTYGNKCKYSHPERSRNVKTTSEILVEKDRQRQEQKLKADLMARALKTEMLEMPWEKEDGRGGSATEPLPNQSGSSRGSGMFRGVATQQQQQHGGAVTLPLSNQPMPDNRMNTVPLAGPQHMQHVQQYRMHPQNLQSINEGWAPADERVSEGWVSSDHRVPPLYHHAQATAPPQHRNQPLPNRSSMTAPLQGYSHHPLPRRDMMTEPLSAHDYYQPRAAQQSVKRHSLPMGAVEQQRPTLQQVHPSYQRDRGNMGDFSKEFHQMSLHDTTSHGGAFDEERHYSYPLTKPYRGTSGLTTQTPANMYTDDEGYYSPITPKDMSIPSPGQPSHSSSVRYPLHPNTDSIPPQSHSHRFMYPSATPSSSSSSASYPLPPPAPHQISGGGTDALRHGGGGHLGVQHQGQIMNPMGSPRRTTEPKQPVRQVWGDAGSEPMPPRQVWGDAGPERLPDASRQHLGHDEMTYHERMRSSSSGQLQN</sequence>
<feature type="compositionally biased region" description="Low complexity" evidence="2">
    <location>
        <begin position="224"/>
        <end position="239"/>
    </location>
</feature>
<dbReference type="AlphaFoldDB" id="A0A7M7MYQ5"/>
<feature type="compositionally biased region" description="Basic and acidic residues" evidence="2">
    <location>
        <begin position="182"/>
        <end position="201"/>
    </location>
</feature>
<feature type="compositionally biased region" description="Basic and acidic residues" evidence="2">
    <location>
        <begin position="942"/>
        <end position="966"/>
    </location>
</feature>
<evidence type="ECO:0000256" key="2">
    <source>
        <dbReference type="SAM" id="MobiDB-lite"/>
    </source>
</evidence>
<feature type="compositionally biased region" description="Polar residues" evidence="2">
    <location>
        <begin position="152"/>
        <end position="161"/>
    </location>
</feature>
<feature type="region of interest" description="Disordered" evidence="2">
    <location>
        <begin position="152"/>
        <end position="240"/>
    </location>
</feature>
<feature type="zinc finger region" description="C3H1-type" evidence="1">
    <location>
        <begin position="488"/>
        <end position="513"/>
    </location>
</feature>
<dbReference type="InterPro" id="IPR000571">
    <property type="entry name" value="Znf_CCCH"/>
</dbReference>
<dbReference type="CDD" id="cd09032">
    <property type="entry name" value="KH-I_N4BP1_like_rpt1"/>
    <property type="match status" value="1"/>
</dbReference>
<feature type="compositionally biased region" description="Acidic residues" evidence="2">
    <location>
        <begin position="310"/>
        <end position="319"/>
    </location>
</feature>
<dbReference type="GO" id="GO:0003729">
    <property type="term" value="F:mRNA binding"/>
    <property type="evidence" value="ECO:0000318"/>
    <property type="project" value="GO_Central"/>
</dbReference>
<dbReference type="PROSITE" id="PS50103">
    <property type="entry name" value="ZF_C3H1"/>
    <property type="match status" value="1"/>
</dbReference>
<evidence type="ECO:0000313" key="5">
    <source>
        <dbReference type="Proteomes" id="UP000007110"/>
    </source>
</evidence>
<keyword evidence="1" id="KW-0479">Metal-binding</keyword>
<evidence type="ECO:0000259" key="3">
    <source>
        <dbReference type="PROSITE" id="PS50103"/>
    </source>
</evidence>
<dbReference type="OMA" id="PRQTLDM"/>
<feature type="compositionally biased region" description="Basic and acidic residues" evidence="2">
    <location>
        <begin position="287"/>
        <end position="309"/>
    </location>
</feature>
<dbReference type="GO" id="GO:0008270">
    <property type="term" value="F:zinc ion binding"/>
    <property type="evidence" value="ECO:0007669"/>
    <property type="project" value="UniProtKB-KW"/>
</dbReference>
<dbReference type="KEGG" id="spu:115917907"/>
<feature type="region of interest" description="Disordered" evidence="2">
    <location>
        <begin position="556"/>
        <end position="606"/>
    </location>
</feature>
<feature type="compositionally biased region" description="Polar residues" evidence="2">
    <location>
        <begin position="793"/>
        <end position="802"/>
    </location>
</feature>
<dbReference type="EnsemblMetazoa" id="XM_030972563">
    <property type="protein sequence ID" value="XP_030828423"/>
    <property type="gene ID" value="LOC115917907"/>
</dbReference>
<feature type="region of interest" description="Disordered" evidence="2">
    <location>
        <begin position="667"/>
        <end position="688"/>
    </location>
</feature>
<reference evidence="4" key="2">
    <citation type="submission" date="2021-01" db="UniProtKB">
        <authorList>
            <consortium name="EnsemblMetazoa"/>
        </authorList>
    </citation>
    <scope>IDENTIFICATION</scope>
</reference>
<feature type="region of interest" description="Disordered" evidence="2">
    <location>
        <begin position="784"/>
        <end position="975"/>
    </location>
</feature>
<dbReference type="Proteomes" id="UP000007110">
    <property type="component" value="Unassembled WGS sequence"/>
</dbReference>
<evidence type="ECO:0000256" key="1">
    <source>
        <dbReference type="PROSITE-ProRule" id="PRU00723"/>
    </source>
</evidence>
<reference evidence="5" key="1">
    <citation type="submission" date="2015-02" db="EMBL/GenBank/DDBJ databases">
        <title>Genome sequencing for Strongylocentrotus purpuratus.</title>
        <authorList>
            <person name="Murali S."/>
            <person name="Liu Y."/>
            <person name="Vee V."/>
            <person name="English A."/>
            <person name="Wang M."/>
            <person name="Skinner E."/>
            <person name="Han Y."/>
            <person name="Muzny D.M."/>
            <person name="Worley K.C."/>
            <person name="Gibbs R.A."/>
        </authorList>
    </citation>
    <scope>NUCLEOTIDE SEQUENCE</scope>
</reference>
<feature type="compositionally biased region" description="Gly residues" evidence="2">
    <location>
        <begin position="880"/>
        <end position="895"/>
    </location>
</feature>
<dbReference type="RefSeq" id="XP_030828423.1">
    <property type="nucleotide sequence ID" value="XM_030972563.1"/>
</dbReference>
<dbReference type="InterPro" id="IPR056629">
    <property type="entry name" value="KH_N4BP1_1st"/>
</dbReference>